<feature type="transmembrane region" description="Helical" evidence="8">
    <location>
        <begin position="124"/>
        <end position="148"/>
    </location>
</feature>
<dbReference type="PROSITE" id="PS50283">
    <property type="entry name" value="NA_SOLUT_SYMP_3"/>
    <property type="match status" value="1"/>
</dbReference>
<evidence type="ECO:0000256" key="3">
    <source>
        <dbReference type="ARBA" id="ARBA00022448"/>
    </source>
</evidence>
<feature type="transmembrane region" description="Helical" evidence="8">
    <location>
        <begin position="220"/>
        <end position="239"/>
    </location>
</feature>
<dbReference type="PANTHER" id="PTHR48086">
    <property type="entry name" value="SODIUM/PROLINE SYMPORTER-RELATED"/>
    <property type="match status" value="1"/>
</dbReference>
<protein>
    <submittedName>
        <fullName evidence="9">Sodium:solute symporter</fullName>
    </submittedName>
</protein>
<feature type="transmembrane region" description="Helical" evidence="8">
    <location>
        <begin position="432"/>
        <end position="452"/>
    </location>
</feature>
<evidence type="ECO:0000256" key="4">
    <source>
        <dbReference type="ARBA" id="ARBA00022692"/>
    </source>
</evidence>
<accession>A0A1B9AE62</accession>
<evidence type="ECO:0000256" key="7">
    <source>
        <dbReference type="RuleBase" id="RU362091"/>
    </source>
</evidence>
<gene>
    <name evidence="9" type="ORF">A8F95_15630</name>
</gene>
<feature type="transmembrane region" description="Helical" evidence="8">
    <location>
        <begin position="383"/>
        <end position="401"/>
    </location>
</feature>
<feature type="transmembrane region" description="Helical" evidence="8">
    <location>
        <begin position="6"/>
        <end position="22"/>
    </location>
</feature>
<feature type="transmembrane region" description="Helical" evidence="8">
    <location>
        <begin position="181"/>
        <end position="200"/>
    </location>
</feature>
<feature type="transmembrane region" description="Helical" evidence="8">
    <location>
        <begin position="260"/>
        <end position="287"/>
    </location>
</feature>
<comment type="subcellular location">
    <subcellularLocation>
        <location evidence="1">Membrane</location>
        <topology evidence="1">Multi-pass membrane protein</topology>
    </subcellularLocation>
</comment>
<feature type="transmembrane region" description="Helical" evidence="8">
    <location>
        <begin position="154"/>
        <end position="174"/>
    </location>
</feature>
<dbReference type="PANTHER" id="PTHR48086:SF7">
    <property type="entry name" value="SODIUM-SOLUTE SYMPORTER-RELATED"/>
    <property type="match status" value="1"/>
</dbReference>
<evidence type="ECO:0000256" key="6">
    <source>
        <dbReference type="ARBA" id="ARBA00023136"/>
    </source>
</evidence>
<dbReference type="GO" id="GO:0022857">
    <property type="term" value="F:transmembrane transporter activity"/>
    <property type="evidence" value="ECO:0007669"/>
    <property type="project" value="InterPro"/>
</dbReference>
<evidence type="ECO:0000256" key="2">
    <source>
        <dbReference type="ARBA" id="ARBA00006434"/>
    </source>
</evidence>
<dbReference type="GO" id="GO:0005886">
    <property type="term" value="C:plasma membrane"/>
    <property type="evidence" value="ECO:0007669"/>
    <property type="project" value="TreeGrafter"/>
</dbReference>
<keyword evidence="3" id="KW-0813">Transport</keyword>
<comment type="similarity">
    <text evidence="2 7">Belongs to the sodium:solute symporter (SSF) (TC 2.A.21) family.</text>
</comment>
<dbReference type="AlphaFoldDB" id="A0A1B9AE62"/>
<feature type="transmembrane region" description="Helical" evidence="8">
    <location>
        <begin position="354"/>
        <end position="377"/>
    </location>
</feature>
<dbReference type="RefSeq" id="WP_065412015.1">
    <property type="nucleotide sequence ID" value="NZ_MAYT01000030.1"/>
</dbReference>
<evidence type="ECO:0000256" key="1">
    <source>
        <dbReference type="ARBA" id="ARBA00004141"/>
    </source>
</evidence>
<feature type="transmembrane region" description="Helical" evidence="8">
    <location>
        <begin position="307"/>
        <end position="334"/>
    </location>
</feature>
<organism evidence="9 10">
    <name type="scientific">Pseudobacillus wudalianchiensis</name>
    <dbReference type="NCBI Taxonomy" id="1743143"/>
    <lineage>
        <taxon>Bacteria</taxon>
        <taxon>Bacillati</taxon>
        <taxon>Bacillota</taxon>
        <taxon>Bacilli</taxon>
        <taxon>Bacillales</taxon>
        <taxon>Bacillaceae</taxon>
        <taxon>Pseudobacillus</taxon>
    </lineage>
</organism>
<evidence type="ECO:0000256" key="8">
    <source>
        <dbReference type="SAM" id="Phobius"/>
    </source>
</evidence>
<dbReference type="Proteomes" id="UP000092578">
    <property type="component" value="Unassembled WGS sequence"/>
</dbReference>
<keyword evidence="10" id="KW-1185">Reference proteome</keyword>
<sequence>MSSLDLIIILFYFAMLIGVGVYSSKKIDNEADYLVAGKRLGYGLYIPAMTAVVLGGASTFGSTKLGYQYGISGLWLVGMIGLGILGMGIFFSKKLSKLSIFSVSELLGNRFGNSSRYISGIIMAVYDIMVAVTAVVAIGVMFTALFGWNSATAVLVGGLIVVFYTMIGGMWAVTLTDVIQFWIMFVGLIGVLLPLGIYHAGGITELTNQVTPEFLSITNIGGKAIFAYFLLYFFGMMIGQDIWQRAFTAKNEKILRKGTIYAGILCIIYGIAGAVIGMVASVVVPGLSDPQQALPQLVIAILPTGLIGLLVAAVSSAVMSTASGTIMASSTIIVNDFILFKSKKKRTEKQKINLTRMVTFLVGCIAIFIALVLQDIIVALDVAYALLSGSIFIPVIAALFWKKVSARVTLISMAISAIVIVSDLIIEGVSSLNAIIWGIAASAIVMGVGTLFERKKTIVTEGLNKEL</sequence>
<comment type="caution">
    <text evidence="9">The sequence shown here is derived from an EMBL/GenBank/DDBJ whole genome shotgun (WGS) entry which is preliminary data.</text>
</comment>
<evidence type="ECO:0000313" key="9">
    <source>
        <dbReference type="EMBL" id="OCA82125.1"/>
    </source>
</evidence>
<reference evidence="10" key="1">
    <citation type="submission" date="2016-05" db="EMBL/GenBank/DDBJ databases">
        <authorList>
            <person name="Liu B."/>
            <person name="Wang J."/>
            <person name="Zhu Y."/>
            <person name="Liu G."/>
            <person name="Chen Q."/>
            <person name="Chen Z."/>
            <person name="Lan J."/>
            <person name="Che J."/>
            <person name="Ge C."/>
            <person name="Shi H."/>
            <person name="Pan Z."/>
            <person name="Liu X."/>
        </authorList>
    </citation>
    <scope>NUCLEOTIDE SEQUENCE [LARGE SCALE GENOMIC DNA]</scope>
    <source>
        <strain evidence="10">FJAT-27215</strain>
    </source>
</reference>
<feature type="transmembrane region" description="Helical" evidence="8">
    <location>
        <begin position="408"/>
        <end position="426"/>
    </location>
</feature>
<dbReference type="EMBL" id="MAYT01000030">
    <property type="protein sequence ID" value="OCA82125.1"/>
    <property type="molecule type" value="Genomic_DNA"/>
</dbReference>
<name>A0A1B9AE62_9BACI</name>
<keyword evidence="6 8" id="KW-0472">Membrane</keyword>
<dbReference type="Pfam" id="PF00474">
    <property type="entry name" value="SSF"/>
    <property type="match status" value="1"/>
</dbReference>
<proteinExistence type="inferred from homology"/>
<feature type="transmembrane region" description="Helical" evidence="8">
    <location>
        <begin position="67"/>
        <end position="91"/>
    </location>
</feature>
<dbReference type="Gene3D" id="1.20.1730.10">
    <property type="entry name" value="Sodium/glucose cotransporter"/>
    <property type="match status" value="1"/>
</dbReference>
<dbReference type="InterPro" id="IPR038377">
    <property type="entry name" value="Na/Glc_symporter_sf"/>
</dbReference>
<dbReference type="InterPro" id="IPR050277">
    <property type="entry name" value="Sodium:Solute_Symporter"/>
</dbReference>
<evidence type="ECO:0000256" key="5">
    <source>
        <dbReference type="ARBA" id="ARBA00022989"/>
    </source>
</evidence>
<dbReference type="InterPro" id="IPR001734">
    <property type="entry name" value="Na/solute_symporter"/>
</dbReference>
<feature type="transmembrane region" description="Helical" evidence="8">
    <location>
        <begin position="42"/>
        <end position="61"/>
    </location>
</feature>
<keyword evidence="4 8" id="KW-0812">Transmembrane</keyword>
<keyword evidence="5 8" id="KW-1133">Transmembrane helix</keyword>
<evidence type="ECO:0000313" key="10">
    <source>
        <dbReference type="Proteomes" id="UP000092578"/>
    </source>
</evidence>